<organism evidence="1 2">
    <name type="scientific">Streptomyces jumonjinensis</name>
    <dbReference type="NCBI Taxonomy" id="1945"/>
    <lineage>
        <taxon>Bacteria</taxon>
        <taxon>Bacillati</taxon>
        <taxon>Actinomycetota</taxon>
        <taxon>Actinomycetes</taxon>
        <taxon>Kitasatosporales</taxon>
        <taxon>Streptomycetaceae</taxon>
        <taxon>Streptomyces</taxon>
    </lineage>
</organism>
<dbReference type="RefSeq" id="WP_153523704.1">
    <property type="nucleotide sequence ID" value="NZ_JBEPDZ010000007.1"/>
</dbReference>
<proteinExistence type="predicted"/>
<name>A0A646KIW2_STRJU</name>
<keyword evidence="2" id="KW-1185">Reference proteome</keyword>
<dbReference type="OrthoDB" id="3959087at2"/>
<accession>A0A646KIW2</accession>
<reference evidence="1 2" key="1">
    <citation type="submission" date="2019-05" db="EMBL/GenBank/DDBJ databases">
        <title>Comparative genomics and metabolomics analyses of clavulanic acid producing Streptomyces species provides insight into specialized metabolism and evolution of beta-lactam biosynthetic gene clusters.</title>
        <authorList>
            <person name="Moore M.A."/>
            <person name="Cruz-Morales P."/>
            <person name="Barona Gomez F."/>
            <person name="Kapil T."/>
        </authorList>
    </citation>
    <scope>NUCLEOTIDE SEQUENCE [LARGE SCALE GENOMIC DNA]</scope>
    <source>
        <strain evidence="1 2">NRRL 5741</strain>
    </source>
</reference>
<evidence type="ECO:0000313" key="2">
    <source>
        <dbReference type="Proteomes" id="UP000419138"/>
    </source>
</evidence>
<gene>
    <name evidence="1" type="ORF">FF041_17865</name>
</gene>
<dbReference type="EMBL" id="VCLA01000145">
    <property type="protein sequence ID" value="MQT02010.1"/>
    <property type="molecule type" value="Genomic_DNA"/>
</dbReference>
<dbReference type="Proteomes" id="UP000419138">
    <property type="component" value="Unassembled WGS sequence"/>
</dbReference>
<dbReference type="AlphaFoldDB" id="A0A646KIW2"/>
<evidence type="ECO:0000313" key="1">
    <source>
        <dbReference type="EMBL" id="MQT02010.1"/>
    </source>
</evidence>
<comment type="caution">
    <text evidence="1">The sequence shown here is derived from an EMBL/GenBank/DDBJ whole genome shotgun (WGS) entry which is preliminary data.</text>
</comment>
<sequence>MLDCALTADVPLGPFQDHAVSVYSAKGKGSKLHARRTCTRLRADGAVTSEVPLNSHTIGRMCSSCAHHGDWGRPDSGVGLFLRALGGVGLLYQLQRYTERDRDYTVDQEEVERTAEVLRVEPVASEDEEHEEEDWEIRDDAERLRESVVSACRDAARSLHLAQVTVASFPWLADWAQPKMALKEQFMETLRGQAAHFVTPAGLLAAAAGASPATLCSPTTLSTVSAKAAKGTPKPAPRLAG</sequence>
<protein>
    <submittedName>
        <fullName evidence="1">Uncharacterized protein</fullName>
    </submittedName>
</protein>